<dbReference type="RefSeq" id="WP_378321849.1">
    <property type="nucleotide sequence ID" value="NZ_JBHUHY010000032.1"/>
</dbReference>
<evidence type="ECO:0000313" key="1">
    <source>
        <dbReference type="EMBL" id="MFD2188823.1"/>
    </source>
</evidence>
<proteinExistence type="predicted"/>
<accession>A0ABW5B0J6</accession>
<protein>
    <submittedName>
        <fullName evidence="1">Uncharacterized protein</fullName>
    </submittedName>
</protein>
<sequence length="90" mass="10446">MKTMFTILIVLLSYSAYSQEQKKEKKKDEIQVYICNSMTSKKYHYKQDCKGLTKCNDSIAKITLRKAKNIFGRTVCGYETHLESSGKHKN</sequence>
<organism evidence="1 2">
    <name type="scientific">Aquimarina celericrescens</name>
    <dbReference type="NCBI Taxonomy" id="1964542"/>
    <lineage>
        <taxon>Bacteria</taxon>
        <taxon>Pseudomonadati</taxon>
        <taxon>Bacteroidota</taxon>
        <taxon>Flavobacteriia</taxon>
        <taxon>Flavobacteriales</taxon>
        <taxon>Flavobacteriaceae</taxon>
        <taxon>Aquimarina</taxon>
    </lineage>
</organism>
<reference evidence="2" key="1">
    <citation type="journal article" date="2019" name="Int. J. Syst. Evol. Microbiol.">
        <title>The Global Catalogue of Microorganisms (GCM) 10K type strain sequencing project: providing services to taxonomists for standard genome sequencing and annotation.</title>
        <authorList>
            <consortium name="The Broad Institute Genomics Platform"/>
            <consortium name="The Broad Institute Genome Sequencing Center for Infectious Disease"/>
            <person name="Wu L."/>
            <person name="Ma J."/>
        </authorList>
    </citation>
    <scope>NUCLEOTIDE SEQUENCE [LARGE SCALE GENOMIC DNA]</scope>
    <source>
        <strain evidence="2">DT92</strain>
    </source>
</reference>
<dbReference type="EMBL" id="JBHUHY010000032">
    <property type="protein sequence ID" value="MFD2188823.1"/>
    <property type="molecule type" value="Genomic_DNA"/>
</dbReference>
<dbReference type="Proteomes" id="UP001597344">
    <property type="component" value="Unassembled WGS sequence"/>
</dbReference>
<gene>
    <name evidence="1" type="ORF">ACFSJT_18625</name>
</gene>
<keyword evidence="2" id="KW-1185">Reference proteome</keyword>
<name>A0ABW5B0J6_9FLAO</name>
<evidence type="ECO:0000313" key="2">
    <source>
        <dbReference type="Proteomes" id="UP001597344"/>
    </source>
</evidence>
<comment type="caution">
    <text evidence="1">The sequence shown here is derived from an EMBL/GenBank/DDBJ whole genome shotgun (WGS) entry which is preliminary data.</text>
</comment>